<sequence>MISATLMRKRRGRFQLDEDKGSSTPFPSINQNPLYSRHERNYVAVEADSDDDPPPGALHVFAEQTPQDKYPPHPQNLCGQPCLANTLLLPGNP</sequence>
<evidence type="ECO:0000313" key="2">
    <source>
        <dbReference type="EMBL" id="KAK4801906.1"/>
    </source>
</evidence>
<dbReference type="AlphaFoldDB" id="A0AAN7MWX8"/>
<proteinExistence type="predicted"/>
<evidence type="ECO:0000313" key="3">
    <source>
        <dbReference type="Proteomes" id="UP001346149"/>
    </source>
</evidence>
<accession>A0AAN7MWX8</accession>
<gene>
    <name evidence="2" type="ORF">SAY86_000109</name>
</gene>
<dbReference type="Proteomes" id="UP001346149">
    <property type="component" value="Unassembled WGS sequence"/>
</dbReference>
<keyword evidence="3" id="KW-1185">Reference proteome</keyword>
<organism evidence="2 3">
    <name type="scientific">Trapa natans</name>
    <name type="common">Water chestnut</name>
    <dbReference type="NCBI Taxonomy" id="22666"/>
    <lineage>
        <taxon>Eukaryota</taxon>
        <taxon>Viridiplantae</taxon>
        <taxon>Streptophyta</taxon>
        <taxon>Embryophyta</taxon>
        <taxon>Tracheophyta</taxon>
        <taxon>Spermatophyta</taxon>
        <taxon>Magnoliopsida</taxon>
        <taxon>eudicotyledons</taxon>
        <taxon>Gunneridae</taxon>
        <taxon>Pentapetalae</taxon>
        <taxon>rosids</taxon>
        <taxon>malvids</taxon>
        <taxon>Myrtales</taxon>
        <taxon>Lythraceae</taxon>
        <taxon>Trapa</taxon>
    </lineage>
</organism>
<reference evidence="2 3" key="1">
    <citation type="journal article" date="2023" name="Hortic Res">
        <title>Pangenome of water caltrop reveals structural variations and asymmetric subgenome divergence after allopolyploidization.</title>
        <authorList>
            <person name="Zhang X."/>
            <person name="Chen Y."/>
            <person name="Wang L."/>
            <person name="Yuan Y."/>
            <person name="Fang M."/>
            <person name="Shi L."/>
            <person name="Lu R."/>
            <person name="Comes H.P."/>
            <person name="Ma Y."/>
            <person name="Chen Y."/>
            <person name="Huang G."/>
            <person name="Zhou Y."/>
            <person name="Zheng Z."/>
            <person name="Qiu Y."/>
        </authorList>
    </citation>
    <scope>NUCLEOTIDE SEQUENCE [LARGE SCALE GENOMIC DNA]</scope>
    <source>
        <strain evidence="2">F231</strain>
    </source>
</reference>
<feature type="compositionally biased region" description="Polar residues" evidence="1">
    <location>
        <begin position="22"/>
        <end position="34"/>
    </location>
</feature>
<name>A0AAN7MWX8_TRANT</name>
<protein>
    <submittedName>
        <fullName evidence="2">Uncharacterized protein</fullName>
    </submittedName>
</protein>
<comment type="caution">
    <text evidence="2">The sequence shown here is derived from an EMBL/GenBank/DDBJ whole genome shotgun (WGS) entry which is preliminary data.</text>
</comment>
<feature type="region of interest" description="Disordered" evidence="1">
    <location>
        <begin position="1"/>
        <end position="35"/>
    </location>
</feature>
<evidence type="ECO:0000256" key="1">
    <source>
        <dbReference type="SAM" id="MobiDB-lite"/>
    </source>
</evidence>
<dbReference type="EMBL" id="JAXQNO010000002">
    <property type="protein sequence ID" value="KAK4801906.1"/>
    <property type="molecule type" value="Genomic_DNA"/>
</dbReference>